<dbReference type="AlphaFoldDB" id="E2AP58"/>
<gene>
    <name evidence="2" type="ORF">EAG_03911</name>
</gene>
<dbReference type="InParanoid" id="E2AP58"/>
<evidence type="ECO:0000256" key="1">
    <source>
        <dbReference type="SAM" id="MobiDB-lite"/>
    </source>
</evidence>
<feature type="compositionally biased region" description="Polar residues" evidence="1">
    <location>
        <begin position="210"/>
        <end position="222"/>
    </location>
</feature>
<evidence type="ECO:0000313" key="2">
    <source>
        <dbReference type="EMBL" id="EFN64794.1"/>
    </source>
</evidence>
<feature type="compositionally biased region" description="Basic and acidic residues" evidence="1">
    <location>
        <begin position="226"/>
        <end position="239"/>
    </location>
</feature>
<dbReference type="OrthoDB" id="6484979at2759"/>
<dbReference type="Gene3D" id="1.25.40.180">
    <property type="match status" value="1"/>
</dbReference>
<feature type="region of interest" description="Disordered" evidence="1">
    <location>
        <begin position="1"/>
        <end position="25"/>
    </location>
</feature>
<name>E2AP58_CAMFO</name>
<proteinExistence type="predicted"/>
<dbReference type="Proteomes" id="UP000000311">
    <property type="component" value="Unassembled WGS sequence"/>
</dbReference>
<accession>E2AP58</accession>
<evidence type="ECO:0000313" key="3">
    <source>
        <dbReference type="Proteomes" id="UP000000311"/>
    </source>
</evidence>
<dbReference type="STRING" id="104421.E2AP58"/>
<keyword evidence="3" id="KW-1185">Reference proteome</keyword>
<feature type="region of interest" description="Disordered" evidence="1">
    <location>
        <begin position="175"/>
        <end position="239"/>
    </location>
</feature>
<protein>
    <submittedName>
        <fullName evidence="2">Uncharacterized protein</fullName>
    </submittedName>
</protein>
<reference evidence="2 3" key="1">
    <citation type="journal article" date="2010" name="Science">
        <title>Genomic comparison of the ants Camponotus floridanus and Harpegnathos saltator.</title>
        <authorList>
            <person name="Bonasio R."/>
            <person name="Zhang G."/>
            <person name="Ye C."/>
            <person name="Mutti N.S."/>
            <person name="Fang X."/>
            <person name="Qin N."/>
            <person name="Donahue G."/>
            <person name="Yang P."/>
            <person name="Li Q."/>
            <person name="Li C."/>
            <person name="Zhang P."/>
            <person name="Huang Z."/>
            <person name="Berger S.L."/>
            <person name="Reinberg D."/>
            <person name="Wang J."/>
            <person name="Liebig J."/>
        </authorList>
    </citation>
    <scope>NUCLEOTIDE SEQUENCE [LARGE SCALE GENOMIC DNA]</scope>
    <source>
        <strain evidence="3">C129</strain>
    </source>
</reference>
<dbReference type="EMBL" id="GL441452">
    <property type="protein sequence ID" value="EFN64794.1"/>
    <property type="molecule type" value="Genomic_DNA"/>
</dbReference>
<sequence>MTSFGRGRGWSSQNHNKEQSLRRPGIATFGNNAVKDIIDKITTTNSPQLIQEITDLLTSAVNKDNLKSGKDLHAVCPDRLENLMLIIRQLLVKENSYSSQYRAMLLLMIELVNNKYEIKDVQQKEFYLSNIKAFSFEYPFSQKELRIVAETKTENDNELQEVDNNQRILREEIKNDLPEQGSYSKNPSIPRAIRGSGALDKNITRKSDNNTKLNSSKLTPRQKNNKGWDHDDRFHKDYE</sequence>
<organism evidence="3">
    <name type="scientific">Camponotus floridanus</name>
    <name type="common">Florida carpenter ant</name>
    <dbReference type="NCBI Taxonomy" id="104421"/>
    <lineage>
        <taxon>Eukaryota</taxon>
        <taxon>Metazoa</taxon>
        <taxon>Ecdysozoa</taxon>
        <taxon>Arthropoda</taxon>
        <taxon>Hexapoda</taxon>
        <taxon>Insecta</taxon>
        <taxon>Pterygota</taxon>
        <taxon>Neoptera</taxon>
        <taxon>Endopterygota</taxon>
        <taxon>Hymenoptera</taxon>
        <taxon>Apocrita</taxon>
        <taxon>Aculeata</taxon>
        <taxon>Formicoidea</taxon>
        <taxon>Formicidae</taxon>
        <taxon>Formicinae</taxon>
        <taxon>Camponotus</taxon>
    </lineage>
</organism>